<accession>A0A066XLP0</accession>
<feature type="repeat" description="WD" evidence="3">
    <location>
        <begin position="1381"/>
        <end position="1422"/>
    </location>
</feature>
<feature type="repeat" description="WD" evidence="3">
    <location>
        <begin position="1340"/>
        <end position="1376"/>
    </location>
</feature>
<dbReference type="EMBL" id="JMSE01000393">
    <property type="protein sequence ID" value="KDN70108.1"/>
    <property type="molecule type" value="Genomic_DNA"/>
</dbReference>
<dbReference type="InterPro" id="IPR015943">
    <property type="entry name" value="WD40/YVTN_repeat-like_dom_sf"/>
</dbReference>
<feature type="domain" description="Nephrocystin 3-like N-terminal" evidence="6">
    <location>
        <begin position="436"/>
        <end position="599"/>
    </location>
</feature>
<dbReference type="eggNOG" id="KOG0271">
    <property type="taxonomic scope" value="Eukaryota"/>
</dbReference>
<dbReference type="CDD" id="cd00200">
    <property type="entry name" value="WD40"/>
    <property type="match status" value="2"/>
</dbReference>
<dbReference type="PANTHER" id="PTHR19848:SF8">
    <property type="entry name" value="F-BOX AND WD REPEAT DOMAIN CONTAINING 7"/>
    <property type="match status" value="1"/>
</dbReference>
<keyword evidence="8" id="KW-1185">Reference proteome</keyword>
<dbReference type="InterPro" id="IPR020472">
    <property type="entry name" value="WD40_PAC1"/>
</dbReference>
<protein>
    <submittedName>
        <fullName evidence="7">Uncharacterized protein</fullName>
    </submittedName>
</protein>
<evidence type="ECO:0000259" key="6">
    <source>
        <dbReference type="Pfam" id="PF24883"/>
    </source>
</evidence>
<dbReference type="PROSITE" id="PS50294">
    <property type="entry name" value="WD_REPEATS_REGION"/>
    <property type="match status" value="8"/>
</dbReference>
<feature type="repeat" description="WD" evidence="3">
    <location>
        <begin position="1131"/>
        <end position="1172"/>
    </location>
</feature>
<dbReference type="SUPFAM" id="SSF52540">
    <property type="entry name" value="P-loop containing nucleoside triphosphate hydrolases"/>
    <property type="match status" value="1"/>
</dbReference>
<dbReference type="SMART" id="SM00320">
    <property type="entry name" value="WD40"/>
    <property type="match status" value="12"/>
</dbReference>
<dbReference type="PROSITE" id="PS50082">
    <property type="entry name" value="WD_REPEATS_2"/>
    <property type="match status" value="10"/>
</dbReference>
<dbReference type="PANTHER" id="PTHR19848">
    <property type="entry name" value="WD40 REPEAT PROTEIN"/>
    <property type="match status" value="1"/>
</dbReference>
<feature type="domain" description="NWD NACHT-NTPase N-terminal" evidence="5">
    <location>
        <begin position="102"/>
        <end position="336"/>
    </location>
</feature>
<dbReference type="InterPro" id="IPR027417">
    <property type="entry name" value="P-loop_NTPase"/>
</dbReference>
<dbReference type="Pfam" id="PF17100">
    <property type="entry name" value="NACHT_N"/>
    <property type="match status" value="1"/>
</dbReference>
<gene>
    <name evidence="7" type="ORF">CSUB01_12021</name>
</gene>
<dbReference type="Gene3D" id="3.40.50.300">
    <property type="entry name" value="P-loop containing nucleotide triphosphate hydrolases"/>
    <property type="match status" value="1"/>
</dbReference>
<feature type="repeat" description="WD" evidence="3">
    <location>
        <begin position="1173"/>
        <end position="1214"/>
    </location>
</feature>
<evidence type="ECO:0000256" key="4">
    <source>
        <dbReference type="SAM" id="MobiDB-lite"/>
    </source>
</evidence>
<feature type="repeat" description="WD" evidence="3">
    <location>
        <begin position="1048"/>
        <end position="1089"/>
    </location>
</feature>
<dbReference type="PROSITE" id="PS00678">
    <property type="entry name" value="WD_REPEATS_1"/>
    <property type="match status" value="5"/>
</dbReference>
<dbReference type="InterPro" id="IPR031359">
    <property type="entry name" value="NACHT_N"/>
</dbReference>
<keyword evidence="1 3" id="KW-0853">WD repeat</keyword>
<evidence type="ECO:0000256" key="2">
    <source>
        <dbReference type="ARBA" id="ARBA00022737"/>
    </source>
</evidence>
<dbReference type="HOGENOM" id="CLU_000288_6_16_1"/>
<evidence type="ECO:0000256" key="3">
    <source>
        <dbReference type="PROSITE-ProRule" id="PRU00221"/>
    </source>
</evidence>
<dbReference type="InterPro" id="IPR036322">
    <property type="entry name" value="WD40_repeat_dom_sf"/>
</dbReference>
<dbReference type="Gene3D" id="2.130.10.10">
    <property type="entry name" value="YVTN repeat-like/Quinoprotein amine dehydrogenase"/>
    <property type="match status" value="4"/>
</dbReference>
<dbReference type="InterPro" id="IPR001680">
    <property type="entry name" value="WD40_rpt"/>
</dbReference>
<dbReference type="InterPro" id="IPR019775">
    <property type="entry name" value="WD40_repeat_CS"/>
</dbReference>
<comment type="caution">
    <text evidence="7">The sequence shown here is derived from an EMBL/GenBank/DDBJ whole genome shotgun (WGS) entry which is preliminary data.</text>
</comment>
<feature type="repeat" description="WD" evidence="3">
    <location>
        <begin position="1215"/>
        <end position="1256"/>
    </location>
</feature>
<feature type="region of interest" description="Disordered" evidence="4">
    <location>
        <begin position="17"/>
        <end position="102"/>
    </location>
</feature>
<feature type="compositionally biased region" description="Polar residues" evidence="4">
    <location>
        <begin position="46"/>
        <end position="69"/>
    </location>
</feature>
<name>A0A066XLP0_COLSU</name>
<evidence type="ECO:0000313" key="8">
    <source>
        <dbReference type="Proteomes" id="UP000027238"/>
    </source>
</evidence>
<evidence type="ECO:0000259" key="5">
    <source>
        <dbReference type="Pfam" id="PF17100"/>
    </source>
</evidence>
<organism evidence="7 8">
    <name type="scientific">Colletotrichum sublineola</name>
    <name type="common">Sorghum anthracnose fungus</name>
    <dbReference type="NCBI Taxonomy" id="1173701"/>
    <lineage>
        <taxon>Eukaryota</taxon>
        <taxon>Fungi</taxon>
        <taxon>Dikarya</taxon>
        <taxon>Ascomycota</taxon>
        <taxon>Pezizomycotina</taxon>
        <taxon>Sordariomycetes</taxon>
        <taxon>Hypocreomycetidae</taxon>
        <taxon>Glomerellales</taxon>
        <taxon>Glomerellaceae</taxon>
        <taxon>Colletotrichum</taxon>
        <taxon>Colletotrichum graminicola species complex</taxon>
    </lineage>
</organism>
<sequence>MGFSQWYQRLKGARNRRSYTNKNRIRVDRPVPSPAPLEDASYSVAGVSQNSPSVPEQSSRPVSGSSQATEALDPTTPRILSPTAPLTMPLSQRTPPSGDTPSLWSRAYDSLRGEDPRLVNRYENLLSRELEQHANSPVIPQDITPQGDDLDYTENRIDPNPDKRQSQLKTITDRGLQRAGEKQMTYTLFGHAFVLKDQVAKAGQLIQTMKNLISEAVKVSPEASLAWAGVCVLLPVFTNLRAAEEANSNGLLYVTSRIRYYIKLERLLWPDNLLEQELKEGFESHIVDLYQHILEFQIKTVFRFYRNWLFTASRDAIHHDDWEGMLSKIKEQEQIIWKESSTLNTVTSRNSLQDISKAAERLNGDIQSLLLIAKDHLGVSREQRDISAKQLTELKLQSQKLNDRPIDLPVINDACFDSADVQGSPKCEIGTRLSIRKRIRQWADDLSGEIFFWLVGPAGTGKSTIARTITDELSGEQRLVAGYFFKRGEQGRNDTTRLFPTFAKQLTQTMPPFKGCLQKSLDGLDRDAVEKKSLEGQFDTLLWLPLRDLPPIDTRQPPKVIIIDALDECERPENLSRMLALLGKLHHIETVHLRVLITSKATLPITRAFSSVHRRCLDLEHEYQDETKSDITKFLEHEFASIRQRWGIADPWPHHRQLYRLISLSTTPSPLFIYAATLCRFIDNPKDPDGREYPKDQLDDWLQQCDSNAPQLDQVYMPILHYLLFGSYNTCEKPKPLTEDRRAELFAVLGTVALAATPLSSHEIASLLRIDPDRVAFRLRSLHAVLSIPSKDHYPVKLLHKSFSDFLLHQGDSESDGYRVNAAQTHAMLAAHCIRRMKAGLRRDISDIRKPDVLRVEIDKEVIDTRIPADLQYACLYWVYHLHQSGGSLEDDIHMFLCTHLLHWLEVLALLGKVSDGAAWMKQLLAICQQCPNAPRELCELIEDANKVIASFGSIIEKIPLQIYGALILFSPLASKVRQRFWDQRLPRLNGVRGVKSYWDVHLQTLEGHSDQINTVAFSPDGKVVASASDDCTVQLWGATTGAHYHTLKGHGAQVSAVAFSPDGRVVASASYDRTVQLWDTTTGDPLQTLKGYSAWVDAITFSSDSKELTLAADDGIWVWNTTTSVYHQTHKDYSNQVSAVIFSLDGQAVASASRDGTIRLLSVKKGTCEWTVQGHSNYVSAVAFSPNGEVVASASRDGTVRLWNAATGVHRQTLEGHSSWVCAVAFSPNGQVVASASDDMSIRLWDAVTGDYQQTIQCHTSWVRAVAFSPNSQIVASAYHDGTIQLSDAKIGANSQMLNYHSDVNTVVLSPDGKIVASASLDGTIKLWDAVTGVDCQTLDTYSGWSSAVAFSPNSRVLASALSDNTIRLWNLTTGVRRILKGHSNTVAAVAFSPDSQEVVSASRDGTVRLWEAETGAQRQILMEGRDYIDEVAFSPDGQVLAVGIGLTVRLLDVKRGVCQKTLRGHSLPVNAVAFSPNSREVVAASCDETVWSWNATTGAARQILEGVSFRSLAFDPSSNTRLHTDLGTLDLLLASPEGGALTAEGTELEAAIFRFGLSPDMTWIIRGNEKVVWIPKEYRPTASAVKGSVMFIGCKSGCVIQFIDTNL</sequence>
<dbReference type="OMA" id="EDHTICI"/>
<feature type="repeat" description="WD" evidence="3">
    <location>
        <begin position="1298"/>
        <end position="1330"/>
    </location>
</feature>
<feature type="repeat" description="WD" evidence="3">
    <location>
        <begin position="1464"/>
        <end position="1505"/>
    </location>
</feature>
<evidence type="ECO:0000313" key="7">
    <source>
        <dbReference type="EMBL" id="KDN70108.1"/>
    </source>
</evidence>
<dbReference type="OrthoDB" id="538223at2759"/>
<dbReference type="SUPFAM" id="SSF82171">
    <property type="entry name" value="DPP6 N-terminal domain-like"/>
    <property type="match status" value="1"/>
</dbReference>
<dbReference type="Pfam" id="PF00400">
    <property type="entry name" value="WD40"/>
    <property type="match status" value="10"/>
</dbReference>
<dbReference type="Pfam" id="PF24883">
    <property type="entry name" value="NPHP3_N"/>
    <property type="match status" value="1"/>
</dbReference>
<dbReference type="InterPro" id="IPR056884">
    <property type="entry name" value="NPHP3-like_N"/>
</dbReference>
<proteinExistence type="predicted"/>
<dbReference type="STRING" id="1173701.A0A066XLP0"/>
<reference evidence="8" key="1">
    <citation type="journal article" date="2014" name="Genome Announc.">
        <title>Draft genome sequence of Colletotrichum sublineola, a destructive pathogen of cultivated sorghum.</title>
        <authorList>
            <person name="Baroncelli R."/>
            <person name="Sanz-Martin J.M."/>
            <person name="Rech G.E."/>
            <person name="Sukno S.A."/>
            <person name="Thon M.R."/>
        </authorList>
    </citation>
    <scope>NUCLEOTIDE SEQUENCE [LARGE SCALE GENOMIC DNA]</scope>
    <source>
        <strain evidence="8">TX430BB</strain>
    </source>
</reference>
<dbReference type="PRINTS" id="PR00320">
    <property type="entry name" value="GPROTEINBRPT"/>
</dbReference>
<feature type="compositionally biased region" description="Polar residues" evidence="4">
    <location>
        <begin position="89"/>
        <end position="102"/>
    </location>
</feature>
<dbReference type="SUPFAM" id="SSF50978">
    <property type="entry name" value="WD40 repeat-like"/>
    <property type="match status" value="1"/>
</dbReference>
<keyword evidence="2" id="KW-0677">Repeat</keyword>
<evidence type="ECO:0000256" key="1">
    <source>
        <dbReference type="ARBA" id="ARBA00022574"/>
    </source>
</evidence>
<dbReference type="Proteomes" id="UP000027238">
    <property type="component" value="Unassembled WGS sequence"/>
</dbReference>
<feature type="repeat" description="WD" evidence="3">
    <location>
        <begin position="1257"/>
        <end position="1298"/>
    </location>
</feature>
<feature type="repeat" description="WD" evidence="3">
    <location>
        <begin position="1006"/>
        <end position="1047"/>
    </location>
</feature>